<reference evidence="5 6" key="1">
    <citation type="submission" date="2018-02" db="EMBL/GenBank/DDBJ databases">
        <title>Whole genome sequencing of endophytic bacterium.</title>
        <authorList>
            <person name="Eedara R."/>
            <person name="Podile A.R."/>
        </authorList>
    </citation>
    <scope>NUCLEOTIDE SEQUENCE [LARGE SCALE GENOMIC DNA]</scope>
    <source>
        <strain evidence="5 6">RP1T</strain>
    </source>
</reference>
<comment type="subcellular location">
    <subcellularLocation>
        <location evidence="1">Cell envelope</location>
    </subcellularLocation>
</comment>
<dbReference type="EMBL" id="PUEJ01000004">
    <property type="protein sequence ID" value="PRH87267.1"/>
    <property type="molecule type" value="Genomic_DNA"/>
</dbReference>
<evidence type="ECO:0000256" key="1">
    <source>
        <dbReference type="ARBA" id="ARBA00004196"/>
    </source>
</evidence>
<dbReference type="PANTHER" id="PTHR46847:SF3">
    <property type="entry name" value="GALACTOFURANOSE-BINDING PROTEIN YTFQ"/>
    <property type="match status" value="1"/>
</dbReference>
<dbReference type="CDD" id="cd06308">
    <property type="entry name" value="PBP1_sensor_kinase-like"/>
    <property type="match status" value="1"/>
</dbReference>
<evidence type="ECO:0000313" key="5">
    <source>
        <dbReference type="EMBL" id="PRH87267.1"/>
    </source>
</evidence>
<comment type="similarity">
    <text evidence="2">Belongs to the bacterial solute-binding protein 2 family.</text>
</comment>
<evidence type="ECO:0000313" key="6">
    <source>
        <dbReference type="Proteomes" id="UP000237682"/>
    </source>
</evidence>
<name>A0A2S9QD44_9HYPH</name>
<accession>A0A2S9QD44</accession>
<dbReference type="Pfam" id="PF13407">
    <property type="entry name" value="Peripla_BP_4"/>
    <property type="match status" value="1"/>
</dbReference>
<dbReference type="SUPFAM" id="SSF53822">
    <property type="entry name" value="Periplasmic binding protein-like I"/>
    <property type="match status" value="1"/>
</dbReference>
<evidence type="ECO:0000259" key="4">
    <source>
        <dbReference type="Pfam" id="PF13407"/>
    </source>
</evidence>
<dbReference type="PANTHER" id="PTHR46847">
    <property type="entry name" value="D-ALLOSE-BINDING PERIPLASMIC PROTEIN-RELATED"/>
    <property type="match status" value="1"/>
</dbReference>
<dbReference type="GO" id="GO:0030246">
    <property type="term" value="F:carbohydrate binding"/>
    <property type="evidence" value="ECO:0007669"/>
    <property type="project" value="UniProtKB-ARBA"/>
</dbReference>
<dbReference type="AlphaFoldDB" id="A0A2S9QD44"/>
<protein>
    <submittedName>
        <fullName evidence="5">Sugar ABC transporter substrate-binding protein</fullName>
    </submittedName>
</protein>
<organism evidence="5 6">
    <name type="scientific">Labrys okinawensis</name>
    <dbReference type="NCBI Taxonomy" id="346911"/>
    <lineage>
        <taxon>Bacteria</taxon>
        <taxon>Pseudomonadati</taxon>
        <taxon>Pseudomonadota</taxon>
        <taxon>Alphaproteobacteria</taxon>
        <taxon>Hyphomicrobiales</taxon>
        <taxon>Xanthobacteraceae</taxon>
        <taxon>Labrys</taxon>
    </lineage>
</organism>
<feature type="domain" description="Periplasmic binding protein" evidence="4">
    <location>
        <begin position="37"/>
        <end position="294"/>
    </location>
</feature>
<dbReference type="InterPro" id="IPR028082">
    <property type="entry name" value="Peripla_BP_I"/>
</dbReference>
<comment type="caution">
    <text evidence="5">The sequence shown here is derived from an EMBL/GenBank/DDBJ whole genome shotgun (WGS) entry which is preliminary data.</text>
</comment>
<dbReference type="OrthoDB" id="9813037at2"/>
<dbReference type="InterPro" id="IPR006311">
    <property type="entry name" value="TAT_signal"/>
</dbReference>
<dbReference type="Proteomes" id="UP000237682">
    <property type="component" value="Unassembled WGS sequence"/>
</dbReference>
<sequence>MINRRNFIHAALASGGAMLIPLGWTPRAHADDKKYTIGFSQATTLEPWRVQFNKDLKAEAEKHPNVNLLMADAEDKTEKQVADTESFITQEVDAILISPKESAGLTAVVEKAMDAKIPVFVLDRNVNSEKYTQWIGGDNVVIGRAVGDFVVKTLGGAGKAKGNVVEIWGGLGTQASHDRSNGYHEKADKESGIKHLLNQQSADWKQAKAYEVMSTALRNFEDINLVYGHNDPMAYGAYLAAKDAGREKNILFVGVDALPNEGVKYVHDGVLAATFLYPTPGAEGLRQALKVLDGGTVEKKLVLDTQTITKDNADAILKANGLL</sequence>
<keyword evidence="3" id="KW-0732">Signal</keyword>
<evidence type="ECO:0000256" key="2">
    <source>
        <dbReference type="ARBA" id="ARBA00007639"/>
    </source>
</evidence>
<proteinExistence type="inferred from homology"/>
<gene>
    <name evidence="5" type="ORF">C5L14_11580</name>
</gene>
<dbReference type="PROSITE" id="PS51318">
    <property type="entry name" value="TAT"/>
    <property type="match status" value="1"/>
</dbReference>
<dbReference type="Gene3D" id="3.40.50.2300">
    <property type="match status" value="2"/>
</dbReference>
<keyword evidence="6" id="KW-1185">Reference proteome</keyword>
<dbReference type="InterPro" id="IPR025997">
    <property type="entry name" value="SBP_2_dom"/>
</dbReference>
<dbReference type="GO" id="GO:0030313">
    <property type="term" value="C:cell envelope"/>
    <property type="evidence" value="ECO:0007669"/>
    <property type="project" value="UniProtKB-SubCell"/>
</dbReference>
<evidence type="ECO:0000256" key="3">
    <source>
        <dbReference type="ARBA" id="ARBA00022729"/>
    </source>
</evidence>